<evidence type="ECO:0000256" key="4">
    <source>
        <dbReference type="SAM" id="Phobius"/>
    </source>
</evidence>
<dbReference type="InterPro" id="IPR000432">
    <property type="entry name" value="DNA_mismatch_repair_MutS_C"/>
</dbReference>
<keyword evidence="4" id="KW-0812">Transmembrane</keyword>
<evidence type="ECO:0000256" key="3">
    <source>
        <dbReference type="ARBA" id="ARBA00023125"/>
    </source>
</evidence>
<dbReference type="SUPFAM" id="SSF52540">
    <property type="entry name" value="P-loop containing nucleoside triphosphate hydrolases"/>
    <property type="match status" value="1"/>
</dbReference>
<feature type="transmembrane region" description="Helical" evidence="4">
    <location>
        <begin position="212"/>
        <end position="231"/>
    </location>
</feature>
<dbReference type="OrthoDB" id="9802448at2"/>
<dbReference type="AlphaFoldDB" id="A0A1I2I8Y6"/>
<evidence type="ECO:0000259" key="5">
    <source>
        <dbReference type="SMART" id="SM00534"/>
    </source>
</evidence>
<sequence length="600" mass="64559">MSDPRSEYQRRLAARQAVVDRVDGQIRRISDWRLGVFVVFLVLLGFGLADRPAVLAASFAPLFGFFALVVVHEGAYRRRARAELAALHYRRALRRLDDDWRGEGVQHREFVPPDHPYAADLDLFGPASLFALLCTARTRGGEATLARWLLQPAAVEEVAARQEAVLALRERLDLREDLALLGGDVRAAVAPEALVAWGSAPPRIDPTRFVPLRLLASALALAGVVTAVLAFASDVGFVPLLVVAVIEGVVMRALRPSTAAIVAAVEGPRRDLDVIAQLLGRVEREPTAGSRRLAELAAELRTGEVAGGAAIAGLARAVDWLETRKSGLFAPIAFLLMWELHGALAVERWRQTHGPAISRWLAALGQLEALASLATYAYERPDDPMPAVVAAGPRVAGEALRHPLLRACVPNSVALGDPLRVMMVSGSNMSGKSTLLRTLGINVVLALAGAPVSARSMTLSPLQIGATLRIEDSLQNARSRFYSELRRLLQLRDLARAAAPPLLFLLDEIFHGTNSHDRKIGAEAVLRALIEEGAIGLCTTHDLALAEAVADLGPRACNVHFADEVVDGNLVFDYRMRPGLVGRSNAIALMRAIGLLPASG</sequence>
<evidence type="ECO:0000313" key="7">
    <source>
        <dbReference type="Proteomes" id="UP000199400"/>
    </source>
</evidence>
<feature type="domain" description="DNA mismatch repair proteins mutS family" evidence="5">
    <location>
        <begin position="419"/>
        <end position="600"/>
    </location>
</feature>
<organism evidence="6 7">
    <name type="scientific">Nannocystis exedens</name>
    <dbReference type="NCBI Taxonomy" id="54"/>
    <lineage>
        <taxon>Bacteria</taxon>
        <taxon>Pseudomonadati</taxon>
        <taxon>Myxococcota</taxon>
        <taxon>Polyangia</taxon>
        <taxon>Nannocystales</taxon>
        <taxon>Nannocystaceae</taxon>
        <taxon>Nannocystis</taxon>
    </lineage>
</organism>
<evidence type="ECO:0000256" key="1">
    <source>
        <dbReference type="ARBA" id="ARBA00022741"/>
    </source>
</evidence>
<dbReference type="SUPFAM" id="SSF48334">
    <property type="entry name" value="DNA repair protein MutS, domain III"/>
    <property type="match status" value="1"/>
</dbReference>
<proteinExistence type="predicted"/>
<reference evidence="7" key="1">
    <citation type="submission" date="2016-10" db="EMBL/GenBank/DDBJ databases">
        <authorList>
            <person name="Varghese N."/>
            <person name="Submissions S."/>
        </authorList>
    </citation>
    <scope>NUCLEOTIDE SEQUENCE [LARGE SCALE GENOMIC DNA]</scope>
    <source>
        <strain evidence="7">ATCC 25963</strain>
    </source>
</reference>
<dbReference type="RefSeq" id="WP_096331402.1">
    <property type="nucleotide sequence ID" value="NZ_FOMX01000056.1"/>
</dbReference>
<keyword evidence="4" id="KW-0472">Membrane</keyword>
<dbReference type="Gene3D" id="3.40.50.300">
    <property type="entry name" value="P-loop containing nucleotide triphosphate hydrolases"/>
    <property type="match status" value="1"/>
</dbReference>
<dbReference type="GO" id="GO:0140664">
    <property type="term" value="F:ATP-dependent DNA damage sensor activity"/>
    <property type="evidence" value="ECO:0007669"/>
    <property type="project" value="InterPro"/>
</dbReference>
<dbReference type="InterPro" id="IPR045076">
    <property type="entry name" value="MutS"/>
</dbReference>
<keyword evidence="4" id="KW-1133">Transmembrane helix</keyword>
<keyword evidence="1" id="KW-0547">Nucleotide-binding</keyword>
<dbReference type="GO" id="GO:0005829">
    <property type="term" value="C:cytosol"/>
    <property type="evidence" value="ECO:0007669"/>
    <property type="project" value="TreeGrafter"/>
</dbReference>
<evidence type="ECO:0000256" key="2">
    <source>
        <dbReference type="ARBA" id="ARBA00022840"/>
    </source>
</evidence>
<dbReference type="InterPro" id="IPR027417">
    <property type="entry name" value="P-loop_NTPase"/>
</dbReference>
<dbReference type="Proteomes" id="UP000199400">
    <property type="component" value="Unassembled WGS sequence"/>
</dbReference>
<dbReference type="PANTHER" id="PTHR11361">
    <property type="entry name" value="DNA MISMATCH REPAIR PROTEIN MUTS FAMILY MEMBER"/>
    <property type="match status" value="1"/>
</dbReference>
<dbReference type="Pfam" id="PF00488">
    <property type="entry name" value="MutS_V"/>
    <property type="match status" value="1"/>
</dbReference>
<protein>
    <submittedName>
        <fullName evidence="6">MutS domain V</fullName>
    </submittedName>
</protein>
<gene>
    <name evidence="6" type="ORF">SAMN02745121_08462</name>
</gene>
<dbReference type="STRING" id="54.SAMN02745121_08462"/>
<name>A0A1I2I8Y6_9BACT</name>
<keyword evidence="2" id="KW-0067">ATP-binding</keyword>
<dbReference type="GO" id="GO:0006298">
    <property type="term" value="P:mismatch repair"/>
    <property type="evidence" value="ECO:0007669"/>
    <property type="project" value="InterPro"/>
</dbReference>
<feature type="transmembrane region" description="Helical" evidence="4">
    <location>
        <begin position="54"/>
        <end position="71"/>
    </location>
</feature>
<keyword evidence="7" id="KW-1185">Reference proteome</keyword>
<dbReference type="GO" id="GO:0005524">
    <property type="term" value="F:ATP binding"/>
    <property type="evidence" value="ECO:0007669"/>
    <property type="project" value="UniProtKB-KW"/>
</dbReference>
<dbReference type="GO" id="GO:0030983">
    <property type="term" value="F:mismatched DNA binding"/>
    <property type="evidence" value="ECO:0007669"/>
    <property type="project" value="InterPro"/>
</dbReference>
<dbReference type="Gene3D" id="1.10.1420.10">
    <property type="match status" value="1"/>
</dbReference>
<dbReference type="SMART" id="SM00534">
    <property type="entry name" value="MUTSac"/>
    <property type="match status" value="1"/>
</dbReference>
<dbReference type="PANTHER" id="PTHR11361:SF99">
    <property type="entry name" value="DNA MISMATCH REPAIR PROTEIN"/>
    <property type="match status" value="1"/>
</dbReference>
<dbReference type="EMBL" id="FOMX01000056">
    <property type="protein sequence ID" value="SFF37577.1"/>
    <property type="molecule type" value="Genomic_DNA"/>
</dbReference>
<feature type="transmembrane region" description="Helical" evidence="4">
    <location>
        <begin position="31"/>
        <end position="48"/>
    </location>
</feature>
<evidence type="ECO:0000313" key="6">
    <source>
        <dbReference type="EMBL" id="SFF37577.1"/>
    </source>
</evidence>
<dbReference type="InterPro" id="IPR036187">
    <property type="entry name" value="DNA_mismatch_repair_MutS_sf"/>
</dbReference>
<keyword evidence="3" id="KW-0238">DNA-binding</keyword>
<accession>A0A1I2I8Y6</accession>